<dbReference type="AlphaFoldDB" id="A0A5B7D955"/>
<feature type="compositionally biased region" description="Polar residues" evidence="1">
    <location>
        <begin position="40"/>
        <end position="57"/>
    </location>
</feature>
<feature type="region of interest" description="Disordered" evidence="1">
    <location>
        <begin position="39"/>
        <end position="59"/>
    </location>
</feature>
<reference evidence="2 3" key="1">
    <citation type="submission" date="2019-05" db="EMBL/GenBank/DDBJ databases">
        <title>Another draft genome of Portunus trituberculatus and its Hox gene families provides insights of decapod evolution.</title>
        <authorList>
            <person name="Jeong J.-H."/>
            <person name="Song I."/>
            <person name="Kim S."/>
            <person name="Choi T."/>
            <person name="Kim D."/>
            <person name="Ryu S."/>
            <person name="Kim W."/>
        </authorList>
    </citation>
    <scope>NUCLEOTIDE SEQUENCE [LARGE SCALE GENOMIC DNA]</scope>
    <source>
        <tissue evidence="2">Muscle</tissue>
    </source>
</reference>
<feature type="region of interest" description="Disordered" evidence="1">
    <location>
        <begin position="116"/>
        <end position="144"/>
    </location>
</feature>
<sequence length="211" mass="22518">MSLRGVAESWAQWVGSSNSTSSDHHLALPRLTRLALRKQPASSISHAGTSGPRSTAGVQCVSGPPLGGIWSGEGGRGGAVTLACRSLGFLAPPTKANANYPFRTIQPSPAARLAEWNANHPSRGPGHEPPQRRQTGGTCARKSNMNKWNRGLSMTDKGNIRFFTFPDLNSNVVTNGNTYTPDILLAMGVILMMMAMEKMMHNASHNVIGIS</sequence>
<comment type="caution">
    <text evidence="2">The sequence shown here is derived from an EMBL/GenBank/DDBJ whole genome shotgun (WGS) entry which is preliminary data.</text>
</comment>
<name>A0A5B7D955_PORTR</name>
<proteinExistence type="predicted"/>
<dbReference type="EMBL" id="VSRR010000618">
    <property type="protein sequence ID" value="MPC17747.1"/>
    <property type="molecule type" value="Genomic_DNA"/>
</dbReference>
<keyword evidence="3" id="KW-1185">Reference proteome</keyword>
<feature type="compositionally biased region" description="Polar residues" evidence="1">
    <location>
        <begin position="132"/>
        <end position="144"/>
    </location>
</feature>
<organism evidence="2 3">
    <name type="scientific">Portunus trituberculatus</name>
    <name type="common">Swimming crab</name>
    <name type="synonym">Neptunus trituberculatus</name>
    <dbReference type="NCBI Taxonomy" id="210409"/>
    <lineage>
        <taxon>Eukaryota</taxon>
        <taxon>Metazoa</taxon>
        <taxon>Ecdysozoa</taxon>
        <taxon>Arthropoda</taxon>
        <taxon>Crustacea</taxon>
        <taxon>Multicrustacea</taxon>
        <taxon>Malacostraca</taxon>
        <taxon>Eumalacostraca</taxon>
        <taxon>Eucarida</taxon>
        <taxon>Decapoda</taxon>
        <taxon>Pleocyemata</taxon>
        <taxon>Brachyura</taxon>
        <taxon>Eubrachyura</taxon>
        <taxon>Portunoidea</taxon>
        <taxon>Portunidae</taxon>
        <taxon>Portuninae</taxon>
        <taxon>Portunus</taxon>
    </lineage>
</organism>
<evidence type="ECO:0000313" key="3">
    <source>
        <dbReference type="Proteomes" id="UP000324222"/>
    </source>
</evidence>
<dbReference type="Proteomes" id="UP000324222">
    <property type="component" value="Unassembled WGS sequence"/>
</dbReference>
<protein>
    <submittedName>
        <fullName evidence="2">Uncharacterized protein</fullName>
    </submittedName>
</protein>
<accession>A0A5B7D955</accession>
<gene>
    <name evidence="2" type="ORF">E2C01_010612</name>
</gene>
<evidence type="ECO:0000256" key="1">
    <source>
        <dbReference type="SAM" id="MobiDB-lite"/>
    </source>
</evidence>
<evidence type="ECO:0000313" key="2">
    <source>
        <dbReference type="EMBL" id="MPC17747.1"/>
    </source>
</evidence>